<dbReference type="AlphaFoldDB" id="A0A1L7X6B6"/>
<evidence type="ECO:0000313" key="2">
    <source>
        <dbReference type="Proteomes" id="UP000184330"/>
    </source>
</evidence>
<evidence type="ECO:0000313" key="1">
    <source>
        <dbReference type="EMBL" id="CZR60554.1"/>
    </source>
</evidence>
<keyword evidence="2" id="KW-1185">Reference proteome</keyword>
<proteinExistence type="predicted"/>
<dbReference type="Proteomes" id="UP000184330">
    <property type="component" value="Unassembled WGS sequence"/>
</dbReference>
<sequence>MAPKKQVFDPDGDVIFILPQHLEKHKHTAVVNPFEHESARRRPHCHIRKARQGPSRAHAGLFKTHDACISSLQSYVDAFLSRRRGFACYWEGGNRASGSRPCSIYDDPRYHPGRGRRWTNINSKRRLLYSLTSGLRRLAKRFPVHTIVSWVFCAAETFKEVSGTIIHYAIDNIDMSMCEDLPIPKPILDAINTARLDTLRDIYTEIAGWIDYYQGEKNLCNHYKDGDEREKDCDATSMCDYMVPDDLPEGEGEGHGLGQCTTYAVMDQDTMSDGLEIDYFEHRKGATLEAPVELG</sequence>
<protein>
    <submittedName>
        <fullName evidence="1">Uncharacterized protein</fullName>
    </submittedName>
</protein>
<name>A0A1L7X6B6_9HELO</name>
<accession>A0A1L7X6B6</accession>
<organism evidence="1 2">
    <name type="scientific">Phialocephala subalpina</name>
    <dbReference type="NCBI Taxonomy" id="576137"/>
    <lineage>
        <taxon>Eukaryota</taxon>
        <taxon>Fungi</taxon>
        <taxon>Dikarya</taxon>
        <taxon>Ascomycota</taxon>
        <taxon>Pezizomycotina</taxon>
        <taxon>Leotiomycetes</taxon>
        <taxon>Helotiales</taxon>
        <taxon>Mollisiaceae</taxon>
        <taxon>Phialocephala</taxon>
        <taxon>Phialocephala fortinii species complex</taxon>
    </lineage>
</organism>
<reference evidence="1 2" key="1">
    <citation type="submission" date="2016-03" db="EMBL/GenBank/DDBJ databases">
        <authorList>
            <person name="Ploux O."/>
        </authorList>
    </citation>
    <scope>NUCLEOTIDE SEQUENCE [LARGE SCALE GENOMIC DNA]</scope>
    <source>
        <strain evidence="1 2">UAMH 11012</strain>
    </source>
</reference>
<dbReference type="EMBL" id="FJOG01000016">
    <property type="protein sequence ID" value="CZR60554.1"/>
    <property type="molecule type" value="Genomic_DNA"/>
</dbReference>
<gene>
    <name evidence="1" type="ORF">PAC_10450</name>
</gene>